<dbReference type="GO" id="GO:0031012">
    <property type="term" value="C:extracellular matrix"/>
    <property type="evidence" value="ECO:0007669"/>
    <property type="project" value="TreeGrafter"/>
</dbReference>
<proteinExistence type="predicted"/>
<evidence type="ECO:0000256" key="1">
    <source>
        <dbReference type="ARBA" id="ARBA00022460"/>
    </source>
</evidence>
<dbReference type="InterPro" id="IPR000618">
    <property type="entry name" value="Insect_cuticle"/>
</dbReference>
<evidence type="ECO:0000313" key="5">
    <source>
        <dbReference type="EMBL" id="KAK8387316.1"/>
    </source>
</evidence>
<dbReference type="PANTHER" id="PTHR12236">
    <property type="entry name" value="STRUCTURAL CONTITUENT OF CUTICLE"/>
    <property type="match status" value="1"/>
</dbReference>
<gene>
    <name evidence="5" type="ORF">O3P69_018123</name>
</gene>
<dbReference type="Proteomes" id="UP001487740">
    <property type="component" value="Unassembled WGS sequence"/>
</dbReference>
<feature type="compositionally biased region" description="Pro residues" evidence="3">
    <location>
        <begin position="152"/>
        <end position="163"/>
    </location>
</feature>
<feature type="chain" id="PRO_5043530641" description="Cuticle protein" evidence="4">
    <location>
        <begin position="24"/>
        <end position="256"/>
    </location>
</feature>
<evidence type="ECO:0008006" key="7">
    <source>
        <dbReference type="Google" id="ProtNLM"/>
    </source>
</evidence>
<comment type="caution">
    <text evidence="5">The sequence shown here is derived from an EMBL/GenBank/DDBJ whole genome shotgun (WGS) entry which is preliminary data.</text>
</comment>
<keyword evidence="6" id="KW-1185">Reference proteome</keyword>
<sequence>MAQRTVLVAVCVVVVAVVGVTGAHLPSYPSYAAPPSYSRPSSTHQTDYPTIPPNYTYDYGVTDHYSGANFGHTESREGYKTEGRYTVDLPDGRKQIVTYVDKGDGLEAEVIYEGEAKYPVYKPELSYKPAPVMLAACLVVVALAEHPSQYPPPPPAYGHPAPPKHPESPPKYTYNYGVADDYSGTNFGHSESRDGYKTEGSYTVNLPDGRKQIVTYVDNGDGLEAQVTYEGEAQYPDHPQPAYPAPHPAEPTHPEA</sequence>
<feature type="signal peptide" evidence="4">
    <location>
        <begin position="1"/>
        <end position="23"/>
    </location>
</feature>
<dbReference type="PROSITE" id="PS51155">
    <property type="entry name" value="CHIT_BIND_RR_2"/>
    <property type="match status" value="2"/>
</dbReference>
<accession>A0AAW0TIV6</accession>
<dbReference type="AlphaFoldDB" id="A0AAW0TIV6"/>
<feature type="region of interest" description="Disordered" evidence="3">
    <location>
        <begin position="152"/>
        <end position="177"/>
    </location>
</feature>
<feature type="region of interest" description="Disordered" evidence="3">
    <location>
        <begin position="224"/>
        <end position="256"/>
    </location>
</feature>
<feature type="compositionally biased region" description="Pro residues" evidence="3">
    <location>
        <begin position="238"/>
        <end position="249"/>
    </location>
</feature>
<name>A0AAW0TIV6_SCYPA</name>
<keyword evidence="1 2" id="KW-0193">Cuticle</keyword>
<organism evidence="5 6">
    <name type="scientific">Scylla paramamosain</name>
    <name type="common">Mud crab</name>
    <dbReference type="NCBI Taxonomy" id="85552"/>
    <lineage>
        <taxon>Eukaryota</taxon>
        <taxon>Metazoa</taxon>
        <taxon>Ecdysozoa</taxon>
        <taxon>Arthropoda</taxon>
        <taxon>Crustacea</taxon>
        <taxon>Multicrustacea</taxon>
        <taxon>Malacostraca</taxon>
        <taxon>Eumalacostraca</taxon>
        <taxon>Eucarida</taxon>
        <taxon>Decapoda</taxon>
        <taxon>Pleocyemata</taxon>
        <taxon>Brachyura</taxon>
        <taxon>Eubrachyura</taxon>
        <taxon>Portunoidea</taxon>
        <taxon>Portunidae</taxon>
        <taxon>Portuninae</taxon>
        <taxon>Scylla</taxon>
    </lineage>
</organism>
<evidence type="ECO:0000313" key="6">
    <source>
        <dbReference type="Proteomes" id="UP001487740"/>
    </source>
</evidence>
<evidence type="ECO:0000256" key="2">
    <source>
        <dbReference type="PROSITE-ProRule" id="PRU00497"/>
    </source>
</evidence>
<keyword evidence="4" id="KW-0732">Signal</keyword>
<dbReference type="PANTHER" id="PTHR12236:SF79">
    <property type="entry name" value="CUTICULAR PROTEIN 50CB-RELATED"/>
    <property type="match status" value="1"/>
</dbReference>
<dbReference type="InterPro" id="IPR051217">
    <property type="entry name" value="Insect_Cuticle_Struc_Prot"/>
</dbReference>
<dbReference type="GO" id="GO:0005615">
    <property type="term" value="C:extracellular space"/>
    <property type="evidence" value="ECO:0007669"/>
    <property type="project" value="TreeGrafter"/>
</dbReference>
<evidence type="ECO:0000256" key="4">
    <source>
        <dbReference type="SAM" id="SignalP"/>
    </source>
</evidence>
<evidence type="ECO:0000256" key="3">
    <source>
        <dbReference type="SAM" id="MobiDB-lite"/>
    </source>
</evidence>
<protein>
    <recommendedName>
        <fullName evidence="7">Cuticle protein</fullName>
    </recommendedName>
</protein>
<dbReference type="EMBL" id="JARAKH010000030">
    <property type="protein sequence ID" value="KAK8387316.1"/>
    <property type="molecule type" value="Genomic_DNA"/>
</dbReference>
<dbReference type="GO" id="GO:0042302">
    <property type="term" value="F:structural constituent of cuticle"/>
    <property type="evidence" value="ECO:0007669"/>
    <property type="project" value="UniProtKB-UniRule"/>
</dbReference>
<reference evidence="5 6" key="1">
    <citation type="submission" date="2023-03" db="EMBL/GenBank/DDBJ databases">
        <title>High-quality genome of Scylla paramamosain provides insights in environmental adaptation.</title>
        <authorList>
            <person name="Zhang L."/>
        </authorList>
    </citation>
    <scope>NUCLEOTIDE SEQUENCE [LARGE SCALE GENOMIC DNA]</scope>
    <source>
        <strain evidence="5">LZ_2023a</strain>
        <tissue evidence="5">Muscle</tissue>
    </source>
</reference>
<dbReference type="Pfam" id="PF00379">
    <property type="entry name" value="Chitin_bind_4"/>
    <property type="match status" value="2"/>
</dbReference>